<evidence type="ECO:0000256" key="5">
    <source>
        <dbReference type="SAM" id="MobiDB-lite"/>
    </source>
</evidence>
<dbReference type="PANTHER" id="PTHR30055:SF148">
    <property type="entry name" value="TETR-FAMILY TRANSCRIPTIONAL REGULATOR"/>
    <property type="match status" value="1"/>
</dbReference>
<dbReference type="InterPro" id="IPR036271">
    <property type="entry name" value="Tet_transcr_reg_TetR-rel_C_sf"/>
</dbReference>
<organism evidence="7 8">
    <name type="scientific">Nocardia nova</name>
    <dbReference type="NCBI Taxonomy" id="37330"/>
    <lineage>
        <taxon>Bacteria</taxon>
        <taxon>Bacillati</taxon>
        <taxon>Actinomycetota</taxon>
        <taxon>Actinomycetes</taxon>
        <taxon>Mycobacteriales</taxon>
        <taxon>Nocardiaceae</taxon>
        <taxon>Nocardia</taxon>
    </lineage>
</organism>
<keyword evidence="1" id="KW-0805">Transcription regulation</keyword>
<evidence type="ECO:0000256" key="4">
    <source>
        <dbReference type="PROSITE-ProRule" id="PRU00335"/>
    </source>
</evidence>
<reference evidence="7 8" key="1">
    <citation type="submission" date="2018-02" db="EMBL/GenBank/DDBJ databases">
        <title>8 Nocardia nova and 1 Nocardia cyriacigeorgica strain used for evolution to TMP-SMX.</title>
        <authorList>
            <person name="Mehta H."/>
            <person name="Weng J."/>
            <person name="Shamoo Y."/>
        </authorList>
    </citation>
    <scope>NUCLEOTIDE SEQUENCE [LARGE SCALE GENOMIC DNA]</scope>
    <source>
        <strain evidence="7 8">BAA2227</strain>
    </source>
</reference>
<evidence type="ECO:0000313" key="7">
    <source>
        <dbReference type="EMBL" id="PPJ33355.1"/>
    </source>
</evidence>
<evidence type="ECO:0000256" key="1">
    <source>
        <dbReference type="ARBA" id="ARBA00023015"/>
    </source>
</evidence>
<feature type="domain" description="HTH tetR-type" evidence="6">
    <location>
        <begin position="63"/>
        <end position="123"/>
    </location>
</feature>
<dbReference type="Pfam" id="PF16859">
    <property type="entry name" value="TetR_C_11"/>
    <property type="match status" value="1"/>
</dbReference>
<dbReference type="PANTHER" id="PTHR30055">
    <property type="entry name" value="HTH-TYPE TRANSCRIPTIONAL REGULATOR RUTR"/>
    <property type="match status" value="1"/>
</dbReference>
<dbReference type="PRINTS" id="PR00455">
    <property type="entry name" value="HTHTETR"/>
</dbReference>
<dbReference type="InterPro" id="IPR050109">
    <property type="entry name" value="HTH-type_TetR-like_transc_reg"/>
</dbReference>
<comment type="caution">
    <text evidence="7">The sequence shown here is derived from an EMBL/GenBank/DDBJ whole genome shotgun (WGS) entry which is preliminary data.</text>
</comment>
<dbReference type="SUPFAM" id="SSF48498">
    <property type="entry name" value="Tetracyclin repressor-like, C-terminal domain"/>
    <property type="match status" value="1"/>
</dbReference>
<evidence type="ECO:0000259" key="6">
    <source>
        <dbReference type="PROSITE" id="PS50977"/>
    </source>
</evidence>
<dbReference type="InterPro" id="IPR009057">
    <property type="entry name" value="Homeodomain-like_sf"/>
</dbReference>
<keyword evidence="8" id="KW-1185">Reference proteome</keyword>
<dbReference type="EMBL" id="PSZD01000001">
    <property type="protein sequence ID" value="PPJ33355.1"/>
    <property type="molecule type" value="Genomic_DNA"/>
</dbReference>
<accession>A0A2S6AG48</accession>
<feature type="DNA-binding region" description="H-T-H motif" evidence="4">
    <location>
        <begin position="86"/>
        <end position="105"/>
    </location>
</feature>
<dbReference type="GO" id="GO:0003700">
    <property type="term" value="F:DNA-binding transcription factor activity"/>
    <property type="evidence" value="ECO:0007669"/>
    <property type="project" value="TreeGrafter"/>
</dbReference>
<dbReference type="GO" id="GO:0000976">
    <property type="term" value="F:transcription cis-regulatory region binding"/>
    <property type="evidence" value="ECO:0007669"/>
    <property type="project" value="TreeGrafter"/>
</dbReference>
<evidence type="ECO:0000256" key="2">
    <source>
        <dbReference type="ARBA" id="ARBA00023125"/>
    </source>
</evidence>
<feature type="compositionally biased region" description="Basic and acidic residues" evidence="5">
    <location>
        <begin position="54"/>
        <end position="65"/>
    </location>
</feature>
<dbReference type="PROSITE" id="PS50977">
    <property type="entry name" value="HTH_TETR_2"/>
    <property type="match status" value="1"/>
</dbReference>
<dbReference type="Pfam" id="PF00440">
    <property type="entry name" value="TetR_N"/>
    <property type="match status" value="1"/>
</dbReference>
<keyword evidence="2 4" id="KW-0238">DNA-binding</keyword>
<dbReference type="Proteomes" id="UP000238356">
    <property type="component" value="Unassembled WGS sequence"/>
</dbReference>
<gene>
    <name evidence="7" type="ORF">C5F51_01910</name>
</gene>
<feature type="region of interest" description="Disordered" evidence="5">
    <location>
        <begin position="32"/>
        <end position="65"/>
    </location>
</feature>
<dbReference type="InterPro" id="IPR001647">
    <property type="entry name" value="HTH_TetR"/>
</dbReference>
<proteinExistence type="predicted"/>
<evidence type="ECO:0000313" key="8">
    <source>
        <dbReference type="Proteomes" id="UP000238356"/>
    </source>
</evidence>
<name>A0A2S6AG48_9NOCA</name>
<dbReference type="AlphaFoldDB" id="A0A2S6AG48"/>
<feature type="compositionally biased region" description="Basic and acidic residues" evidence="5">
    <location>
        <begin position="35"/>
        <end position="47"/>
    </location>
</feature>
<dbReference type="SUPFAM" id="SSF46689">
    <property type="entry name" value="Homeodomain-like"/>
    <property type="match status" value="1"/>
</dbReference>
<dbReference type="Gene3D" id="1.10.357.10">
    <property type="entry name" value="Tetracycline Repressor, domain 2"/>
    <property type="match status" value="1"/>
</dbReference>
<sequence length="247" mass="27745">MNQVLPVVISTSSHHETVRLVLSKCGDRVSTCQHEPSRLGRNARVDRVSATAKPEPDSTRRSETSRRAILAATRELISEVGYRKVSIEAIAARAGVGKQTIYRWWPSRGAVIFESFLHLSETDGQDISLPDTGDIEADLKLVMRATVAEFADADFEKPVRALNTEIINDPELAAQYDRQLRRPVDEVKKERLRSAQAAGQVRADADLDLMLEMLYAPVYQRWLLRYGPLDDAYADALVELTLRAFRP</sequence>
<dbReference type="Gene3D" id="1.10.10.60">
    <property type="entry name" value="Homeodomain-like"/>
    <property type="match status" value="1"/>
</dbReference>
<dbReference type="InterPro" id="IPR011075">
    <property type="entry name" value="TetR_C"/>
</dbReference>
<keyword evidence="3" id="KW-0804">Transcription</keyword>
<protein>
    <submittedName>
        <fullName evidence="7">TetR family transcriptional regulator</fullName>
    </submittedName>
</protein>
<evidence type="ECO:0000256" key="3">
    <source>
        <dbReference type="ARBA" id="ARBA00023163"/>
    </source>
</evidence>